<sequence length="2775" mass="303428">MNETQTQINELPPVVDENNAEVRVGEKLYLTLQEALQYAKVNETLILLRDIQIQSIETVDKDLTIDLNGHSIFEHTINNTAHCTIMDSSHKGSVQSSLNNDGTLEIDADIKGTLTNNGTLINKGEIVSFIQEDGSCDNQGKIITGTLKGGVLTGNKDDIHSVIVMDDLYYGSLESALEVANNADEDKTITLLDRHQLSGTVNLHNEKATITIDLNGNTFLQGNLQVETEACFIDTSKRHSGSFICNVTVTKSGVLTIKADVSGNMSIEGEVINEDRISGTNSNFGTLINKEDGEVTDTLISEGTIINEGTMDYLYVRGGEASSTKLIRNVTVLGGHYSGEVTAIECKAAIGHTYYGDPYEAIAIVNASKKDLTLKFYKDLKLLSPLTFDNKEANITVDMNGYELSGEDVIVKSNVRLVDSTKRQNGSLFNNVIIEEDGHLTNETEIRKTVINKGQLSNKGQMPYLKLEKGECYNEGQINKTLMSEGAIFKGQANTINSEVMIDEIYFLSLDGAMSYAYSTGKEHTLRLIKDYVLEEPLAIGQEGCIMRIDLNGHSLSGASLTTLHHVILENSGEEGTFNTDLLNKGTLVNNAMLLTGVKNYGTIENNGHINRVENHHLLHNFNNIVDVEMREGELHNKGKLTEVALYDGDTINNGDISQFVIKGNHAHLEGETPEHSDAIIAINDDYYTSLDLCLEALKQIEDDVDISLLNNVLVDKELTIDLKGKTHIHLGDHVLQGEKLIFKSPVSLDHGSIENEIQNESELENNAIIKNQVKNFDSLVNNGTIQRVNNKSKFHNTGTVDTLVGKSGTILNEGTLKNTAFLKDQLISHGKMEVISQKGGEIISDGEVEHLEIYAGLFKGHLKETNAPVYIEDTYYPTLDEAISVANTKENCTVVFNKDLTLDETVIIDNPDSTVTLDFNKHQVNGAPLQVKSRVILTDHNEEKSILSLDLLSSGRLILDLPTQGLITSENELTIKDTVGGFVSNSGHMTNYAVVNAVENTGTFTNHSSLKSVENSGTFINTADAIADSVISTNEVKNEGLIRSLKSEGKVESNGDIHFISQNDGSIVNTGTVDTLNMLKGTFKGPLHSTNAPAYIDDVYYATFDEALQVFNQSKDNTTMHLIDNVILTRECEVGQEGHSLILDLGKKTISGTPIITKGTLRIKGHETGIKNKIENEGNLTLETQLFTSVTNKGTLMNLYSIAELINEAKATNLGTISTLSNKGEMINKKEIVKINNEGECVNDAHLKEAILEKGQFFNNGTLDHVVLKDGTLINEGELQHLEQLGGQVQNKKHVANLSMHGGEYVGEADQSNAVARIENIYYPLLEDAIEIFNNQKGAMTIMLHDNAYIEEELCIKNNGYPLTIDCGTKSINGNTITNEGTLIMKGYALCGNPFINKGAFECSINYAREIMNSGTLTNYATIKEHVVNRGTLTNKSAMNTLLNHDHFYNEGTLGAYTQNEGQTDNSGLISDVIMNAGSIKNSGTLTRVSQKGGTLENEATVHTLDLTKGDFIGEVESTNSYARIGNHYFPYFEDALASIEDNDVTITCNDDIVINELAIEKEKGSLTIDLHQHKIDGGTLTLNGHILIMNGQVENTIINEGEFISQCEIHGPMENKGTFNNQGVMSDTLLNNGTLVNYGIVKTLQNEKSLENEETGHIDKLLINNGKSVNKGVFGEATAIKGELLNDEGGQIYHLRLDQGEVHNFGKVENLELLKEKGIFNGTAPAMTNSQCRILSKYYMTLSQALDYVKDSSDSLRIILNNDVEAKEDLLFTTQGRVLSLECNKHTLSGGSIILAANMLLMGDGIIKNVIMNNGHLENHIHLEGEVTNNGTLENRGHIVSLNSVGEVINNEHATIDQMTIKQGTLNNEGLINELVNNSELINEVTGHVASLMSNGKSVNEGEIEKADIASGLFIGNAEECFCHASIGNYHFGTLQDALDYMKDASENLVITIEDDLQLEEMTFASSNDIALTIDTNGYEIEGETLHFSLPVTIEGTGRIHNDIINEAHCINKTYLEGKIVNNAIFDNEGEITEPFVNHNQLINKEKMQDVINDAMITNHGVMEHLTHDEGEAYNEGELHDMVMSAGQLKNNGTMETLVLRSGEALSTGSLHDLTISGGRFVGKVEETNTSLRVGEQYFALLEDAIDACDNQSLVLIGDLELKEPFTVDCPYDLRIDVNGHVITGEKIIVKTPLSFVDATKEGEVANVIENESRLENDAKLSGEIFSKTELINHGEMTGRVENEVTCINDGEMKTVINKGTLTNKGRIHELINYQSLTNEGTIDDAVSETGKVNNKKTIATLHMSEGTLDTSGYIEDLTLHNGSASNSGKVHMLRLKGGHFIGQVEETDGAGAINDTYYATFEDLIENVKAQEEKCLVTLHRDVILDHPLTIENDKTDITINMNGIKLIGEEIIINGHVVLKEALNKQSVIESHIVNNNHLQNEVRIKGSVENNDFFVNDGTISDCVINKGVMANTGQINEVINEKEMTNDGVTSYVINKGKMSVHSQGVIDIFKQDSGALQNLGTIVDLTINKGHVENSGFINGLSQNNGEVINEGDISNVYLMKGVFEGDSSDIDAAASIGTRYYGSFIEAINDANKAEENVTVLLHVDAHFDELVINNPSSTITVEIDGWSLSGKHLELLSDVILSDKSEGIGDINVDIVNKATLYTNANIFGTLVNEGVLTHKGELDALMNDGTCTNDGMIHSYMQEKGHLVNNKDISDLRISGGDLINKGLIASLTQEGGNVSSSGEVKELIKYDGSFNGEAEYETIY</sequence>
<accession>A0A0R2HC89</accession>
<dbReference type="EMBL" id="JQBL01000006">
    <property type="protein sequence ID" value="KRN50675.1"/>
    <property type="molecule type" value="Genomic_DNA"/>
</dbReference>
<protein>
    <submittedName>
        <fullName evidence="1">Uncharacterized protein</fullName>
    </submittedName>
</protein>
<evidence type="ECO:0000313" key="1">
    <source>
        <dbReference type="EMBL" id="KRN50675.1"/>
    </source>
</evidence>
<dbReference type="PATRIC" id="fig|1410657.5.peg.1813"/>
<organism evidence="1 2">
    <name type="scientific">Kandleria vitulina DSM 20405</name>
    <dbReference type="NCBI Taxonomy" id="1410657"/>
    <lineage>
        <taxon>Bacteria</taxon>
        <taxon>Bacillati</taxon>
        <taxon>Bacillota</taxon>
        <taxon>Erysipelotrichia</taxon>
        <taxon>Erysipelotrichales</taxon>
        <taxon>Coprobacillaceae</taxon>
        <taxon>Kandleria</taxon>
    </lineage>
</organism>
<comment type="caution">
    <text evidence="1">The sequence shown here is derived from an EMBL/GenBank/DDBJ whole genome shotgun (WGS) entry which is preliminary data.</text>
</comment>
<dbReference type="RefSeq" id="WP_031588900.1">
    <property type="nucleotide sequence ID" value="NZ_JNKN01000006.1"/>
</dbReference>
<evidence type="ECO:0000313" key="2">
    <source>
        <dbReference type="Proteomes" id="UP000051841"/>
    </source>
</evidence>
<dbReference type="Proteomes" id="UP000051841">
    <property type="component" value="Unassembled WGS sequence"/>
</dbReference>
<name>A0A0R2HC89_9FIRM</name>
<proteinExistence type="predicted"/>
<gene>
    <name evidence="1" type="ORF">IV49_GL001757</name>
</gene>
<keyword evidence="2" id="KW-1185">Reference proteome</keyword>
<reference evidence="1 2" key="1">
    <citation type="journal article" date="2015" name="Genome Announc.">
        <title>Expanding the biotechnology potential of lactobacilli through comparative genomics of 213 strains and associated genera.</title>
        <authorList>
            <person name="Sun Z."/>
            <person name="Harris H.M."/>
            <person name="McCann A."/>
            <person name="Guo C."/>
            <person name="Argimon S."/>
            <person name="Zhang W."/>
            <person name="Yang X."/>
            <person name="Jeffery I.B."/>
            <person name="Cooney J.C."/>
            <person name="Kagawa T.F."/>
            <person name="Liu W."/>
            <person name="Song Y."/>
            <person name="Salvetti E."/>
            <person name="Wrobel A."/>
            <person name="Rasinkangas P."/>
            <person name="Parkhill J."/>
            <person name="Rea M.C."/>
            <person name="O'Sullivan O."/>
            <person name="Ritari J."/>
            <person name="Douillard F.P."/>
            <person name="Paul Ross R."/>
            <person name="Yang R."/>
            <person name="Briner A.E."/>
            <person name="Felis G.E."/>
            <person name="de Vos W.M."/>
            <person name="Barrangou R."/>
            <person name="Klaenhammer T.R."/>
            <person name="Caufield P.W."/>
            <person name="Cui Y."/>
            <person name="Zhang H."/>
            <person name="O'Toole P.W."/>
        </authorList>
    </citation>
    <scope>NUCLEOTIDE SEQUENCE [LARGE SCALE GENOMIC DNA]</scope>
    <source>
        <strain evidence="1 2">DSM 20405</strain>
    </source>
</reference>